<dbReference type="PANTHER" id="PTHR28180">
    <property type="entry name" value="CONSERVED MITOCHONDRIAL PROTEIN-RELATED"/>
    <property type="match status" value="1"/>
</dbReference>
<reference evidence="1 2" key="1">
    <citation type="journal article" date="2025" name="Microbiol. Resour. Announc.">
        <title>Draft genome sequences for Neonectria magnoliae and Neonectria punicea, canker pathogens of Liriodendron tulipifera and Acer saccharum in West Virginia.</title>
        <authorList>
            <person name="Petronek H.M."/>
            <person name="Kasson M.T."/>
            <person name="Metheny A.M."/>
            <person name="Stauder C.M."/>
            <person name="Lovett B."/>
            <person name="Lynch S.C."/>
            <person name="Garnas J.R."/>
            <person name="Kasson L.R."/>
            <person name="Stajich J.E."/>
        </authorList>
    </citation>
    <scope>NUCLEOTIDE SEQUENCE [LARGE SCALE GENOMIC DNA]</scope>
    <source>
        <strain evidence="1 2">NRRL 64651</strain>
    </source>
</reference>
<organism evidence="1 2">
    <name type="scientific">Neonectria magnoliae</name>
    <dbReference type="NCBI Taxonomy" id="2732573"/>
    <lineage>
        <taxon>Eukaryota</taxon>
        <taxon>Fungi</taxon>
        <taxon>Dikarya</taxon>
        <taxon>Ascomycota</taxon>
        <taxon>Pezizomycotina</taxon>
        <taxon>Sordariomycetes</taxon>
        <taxon>Hypocreomycetidae</taxon>
        <taxon>Hypocreales</taxon>
        <taxon>Nectriaceae</taxon>
        <taxon>Neonectria</taxon>
    </lineage>
</organism>
<dbReference type="PANTHER" id="PTHR28180:SF2">
    <property type="entry name" value="PEROXISOMAL PROTEIN 2"/>
    <property type="match status" value="1"/>
</dbReference>
<name>A0ABR1I680_9HYPO</name>
<gene>
    <name evidence="1" type="ORF">QQZ08_004303</name>
</gene>
<sequence length="257" mass="28607">MDQAANEYITSLHNQSTGTDLEDTWYCIAACSFAASNKGQYVADVFTQAISSRRDDHVYHRHVLKRIKGTILVQSLLIPPPLKEVEALLKTGIIYGIPRVINAFRALVKAIPSPESNETSSTRAHIAVPAETDARGLEYMRNIFRADLDPFLGAMDTYWPDLRTLVVTYIYGYYQSDTSVLDAITTSQLNIATLVPVDVAAEVAWHMRGTIRNGGTEGQLKAAYDIALRVCEICDVNLKNKMPEAQDVINEERLIVD</sequence>
<dbReference type="Proteomes" id="UP001498421">
    <property type="component" value="Unassembled WGS sequence"/>
</dbReference>
<comment type="caution">
    <text evidence="1">The sequence shown here is derived from an EMBL/GenBank/DDBJ whole genome shotgun (WGS) entry which is preliminary data.</text>
</comment>
<dbReference type="SUPFAM" id="SSF69118">
    <property type="entry name" value="AhpD-like"/>
    <property type="match status" value="1"/>
</dbReference>
<evidence type="ECO:0000313" key="1">
    <source>
        <dbReference type="EMBL" id="KAK7429088.1"/>
    </source>
</evidence>
<evidence type="ECO:0000313" key="2">
    <source>
        <dbReference type="Proteomes" id="UP001498421"/>
    </source>
</evidence>
<proteinExistence type="predicted"/>
<dbReference type="InterPro" id="IPR052999">
    <property type="entry name" value="PTS1_Protein"/>
</dbReference>
<accession>A0ABR1I680</accession>
<keyword evidence="2" id="KW-1185">Reference proteome</keyword>
<protein>
    <submittedName>
        <fullName evidence="1">Uncharacterized protein</fullName>
    </submittedName>
</protein>
<dbReference type="InterPro" id="IPR029032">
    <property type="entry name" value="AhpD-like"/>
</dbReference>
<dbReference type="EMBL" id="JAZAVK010000032">
    <property type="protein sequence ID" value="KAK7429088.1"/>
    <property type="molecule type" value="Genomic_DNA"/>
</dbReference>
<dbReference type="Gene3D" id="1.20.1290.10">
    <property type="entry name" value="AhpD-like"/>
    <property type="match status" value="1"/>
</dbReference>